<reference evidence="1 2" key="1">
    <citation type="submission" date="2017-01" db="EMBL/GenBank/DDBJ databases">
        <authorList>
            <person name="Varghese N."/>
            <person name="Submissions S."/>
        </authorList>
    </citation>
    <scope>NUCLEOTIDE SEQUENCE [LARGE SCALE GENOMIC DNA]</scope>
    <source>
        <strain evidence="1 2">DSM 44280</strain>
    </source>
</reference>
<keyword evidence="2" id="KW-1185">Reference proteome</keyword>
<sequence length="34" mass="3766">MTKVLMVVTAADHWTLNDGTPHPTGFWAEELVTP</sequence>
<evidence type="ECO:0000313" key="2">
    <source>
        <dbReference type="Proteomes" id="UP000185547"/>
    </source>
</evidence>
<protein>
    <submittedName>
        <fullName evidence="1">Uncharacterized protein</fullName>
    </submittedName>
</protein>
<proteinExistence type="predicted"/>
<evidence type="ECO:0000313" key="1">
    <source>
        <dbReference type="EMBL" id="SIQ58460.1"/>
    </source>
</evidence>
<comment type="caution">
    <text evidence="1">The sequence shown here is derived from an EMBL/GenBank/DDBJ whole genome shotgun (WGS) entry which is preliminary data.</text>
</comment>
<gene>
    <name evidence="1" type="ORF">SAMN05421802_11952</name>
</gene>
<dbReference type="Proteomes" id="UP000185547">
    <property type="component" value="Unassembled WGS sequence"/>
</dbReference>
<dbReference type="AlphaFoldDB" id="A0A9X8R618"/>
<dbReference type="InterPro" id="IPR029062">
    <property type="entry name" value="Class_I_gatase-like"/>
</dbReference>
<organism evidence="1 2">
    <name type="scientific">Corynebacterium afermentans</name>
    <dbReference type="NCBI Taxonomy" id="38286"/>
    <lineage>
        <taxon>Bacteria</taxon>
        <taxon>Bacillati</taxon>
        <taxon>Actinomycetota</taxon>
        <taxon>Actinomycetes</taxon>
        <taxon>Mycobacteriales</taxon>
        <taxon>Corynebacteriaceae</taxon>
        <taxon>Corynebacterium</taxon>
    </lineage>
</organism>
<dbReference type="EMBL" id="FTMH01000019">
    <property type="protein sequence ID" value="SIQ58460.1"/>
    <property type="molecule type" value="Genomic_DNA"/>
</dbReference>
<accession>A0A9X8R618</accession>
<dbReference type="SUPFAM" id="SSF52317">
    <property type="entry name" value="Class I glutamine amidotransferase-like"/>
    <property type="match status" value="1"/>
</dbReference>
<name>A0A9X8R618_9CORY</name>
<dbReference type="Gene3D" id="3.40.50.880">
    <property type="match status" value="1"/>
</dbReference>